<organism evidence="2 3">
    <name type="scientific">Macleaya cordata</name>
    <name type="common">Five-seeded plume-poppy</name>
    <name type="synonym">Bocconia cordata</name>
    <dbReference type="NCBI Taxonomy" id="56857"/>
    <lineage>
        <taxon>Eukaryota</taxon>
        <taxon>Viridiplantae</taxon>
        <taxon>Streptophyta</taxon>
        <taxon>Embryophyta</taxon>
        <taxon>Tracheophyta</taxon>
        <taxon>Spermatophyta</taxon>
        <taxon>Magnoliopsida</taxon>
        <taxon>Ranunculales</taxon>
        <taxon>Papaveraceae</taxon>
        <taxon>Papaveroideae</taxon>
        <taxon>Macleaya</taxon>
    </lineage>
</organism>
<dbReference type="PANTHER" id="PTHR36617:SF16">
    <property type="entry name" value="OS04G0516500 PROTEIN"/>
    <property type="match status" value="1"/>
</dbReference>
<proteinExistence type="predicted"/>
<dbReference type="InterPro" id="IPR026960">
    <property type="entry name" value="RVT-Znf"/>
</dbReference>
<dbReference type="InParanoid" id="A0A200Q1A2"/>
<sequence>MSLLAKWTWRYGVEKDALWRRVIAGKYGRNQECITPWIISKPQGVGVWKGVQKGKDIIIQNSVLSIKNGSRSIYFWFDKWCGPQSLKELFPDVFKISRYKRASIADNITKVNATKVWNVSFKREVNEEELRRVLALLLFIRDPPNLVEGAKDNRNCLFGKGNEFSVKQYYDFLNREEPASFPVKLIWRKEIPSKVSIMVWAAMYNAIPTIDVLRRRGFQIVNRCWFCKKNEESISHLFLHCSMAT</sequence>
<protein>
    <submittedName>
        <fullName evidence="2">Reverse transcriptase zinc-binding domain</fullName>
    </submittedName>
</protein>
<dbReference type="EMBL" id="MVGT01003332">
    <property type="protein sequence ID" value="OVA04249.1"/>
    <property type="molecule type" value="Genomic_DNA"/>
</dbReference>
<evidence type="ECO:0000259" key="1">
    <source>
        <dbReference type="Pfam" id="PF13966"/>
    </source>
</evidence>
<evidence type="ECO:0000313" key="2">
    <source>
        <dbReference type="EMBL" id="OVA04249.1"/>
    </source>
</evidence>
<gene>
    <name evidence="2" type="ORF">BVC80_7723g6</name>
</gene>
<keyword evidence="2" id="KW-0548">Nucleotidyltransferase</keyword>
<accession>A0A200Q1A2</accession>
<comment type="caution">
    <text evidence="2">The sequence shown here is derived from an EMBL/GenBank/DDBJ whole genome shotgun (WGS) entry which is preliminary data.</text>
</comment>
<dbReference type="AlphaFoldDB" id="A0A200Q1A2"/>
<reference evidence="2 3" key="1">
    <citation type="journal article" date="2017" name="Mol. Plant">
        <title>The Genome of Medicinal Plant Macleaya cordata Provides New Insights into Benzylisoquinoline Alkaloids Metabolism.</title>
        <authorList>
            <person name="Liu X."/>
            <person name="Liu Y."/>
            <person name="Huang P."/>
            <person name="Ma Y."/>
            <person name="Qing Z."/>
            <person name="Tang Q."/>
            <person name="Cao H."/>
            <person name="Cheng P."/>
            <person name="Zheng Y."/>
            <person name="Yuan Z."/>
            <person name="Zhou Y."/>
            <person name="Liu J."/>
            <person name="Tang Z."/>
            <person name="Zhuo Y."/>
            <person name="Zhang Y."/>
            <person name="Yu L."/>
            <person name="Huang J."/>
            <person name="Yang P."/>
            <person name="Peng Q."/>
            <person name="Zhang J."/>
            <person name="Jiang W."/>
            <person name="Zhang Z."/>
            <person name="Lin K."/>
            <person name="Ro D.K."/>
            <person name="Chen X."/>
            <person name="Xiong X."/>
            <person name="Shang Y."/>
            <person name="Huang S."/>
            <person name="Zeng J."/>
        </authorList>
    </citation>
    <scope>NUCLEOTIDE SEQUENCE [LARGE SCALE GENOMIC DNA]</scope>
    <source>
        <strain evidence="3">cv. BLH2017</strain>
        <tissue evidence="2">Root</tissue>
    </source>
</reference>
<dbReference type="Pfam" id="PF13966">
    <property type="entry name" value="zf-RVT"/>
    <property type="match status" value="1"/>
</dbReference>
<name>A0A200Q1A2_MACCD</name>
<feature type="domain" description="Reverse transcriptase zinc-binding" evidence="1">
    <location>
        <begin position="164"/>
        <end position="244"/>
    </location>
</feature>
<evidence type="ECO:0000313" key="3">
    <source>
        <dbReference type="Proteomes" id="UP000195402"/>
    </source>
</evidence>
<dbReference type="GO" id="GO:0003964">
    <property type="term" value="F:RNA-directed DNA polymerase activity"/>
    <property type="evidence" value="ECO:0007669"/>
    <property type="project" value="UniProtKB-KW"/>
</dbReference>
<dbReference type="OrthoDB" id="1742664at2759"/>
<dbReference type="Proteomes" id="UP000195402">
    <property type="component" value="Unassembled WGS sequence"/>
</dbReference>
<dbReference type="PANTHER" id="PTHR36617">
    <property type="entry name" value="PROTEIN, PUTATIVE-RELATED"/>
    <property type="match status" value="1"/>
</dbReference>
<keyword evidence="3" id="KW-1185">Reference proteome</keyword>
<keyword evidence="2" id="KW-0808">Transferase</keyword>
<keyword evidence="2" id="KW-0695">RNA-directed DNA polymerase</keyword>